<dbReference type="SMART" id="SM00267">
    <property type="entry name" value="GGDEF"/>
    <property type="match status" value="1"/>
</dbReference>
<dbReference type="PANTHER" id="PTHR45138">
    <property type="entry name" value="REGULATORY COMPONENTS OF SENSORY TRANSDUCTION SYSTEM"/>
    <property type="match status" value="1"/>
</dbReference>
<dbReference type="GO" id="GO:1902201">
    <property type="term" value="P:negative regulation of bacterial-type flagellum-dependent cell motility"/>
    <property type="evidence" value="ECO:0007669"/>
    <property type="project" value="TreeGrafter"/>
</dbReference>
<feature type="transmembrane region" description="Helical" evidence="2">
    <location>
        <begin position="6"/>
        <end position="26"/>
    </location>
</feature>
<dbReference type="EMBL" id="PGXC01000001">
    <property type="protein sequence ID" value="PKK92241.1"/>
    <property type="molecule type" value="Genomic_DNA"/>
</dbReference>
<dbReference type="InterPro" id="IPR003018">
    <property type="entry name" value="GAF"/>
</dbReference>
<dbReference type="Pfam" id="PF00990">
    <property type="entry name" value="GGDEF"/>
    <property type="match status" value="1"/>
</dbReference>
<accession>A0A2N1PV77</accession>
<dbReference type="PANTHER" id="PTHR45138:SF9">
    <property type="entry name" value="DIGUANYLATE CYCLASE DGCM-RELATED"/>
    <property type="match status" value="1"/>
</dbReference>
<evidence type="ECO:0000256" key="2">
    <source>
        <dbReference type="SAM" id="Phobius"/>
    </source>
</evidence>
<evidence type="ECO:0000313" key="4">
    <source>
        <dbReference type="EMBL" id="PKK92241.1"/>
    </source>
</evidence>
<dbReference type="InterPro" id="IPR043128">
    <property type="entry name" value="Rev_trsase/Diguanyl_cyclase"/>
</dbReference>
<dbReference type="Gene3D" id="3.30.450.40">
    <property type="match status" value="1"/>
</dbReference>
<keyword evidence="1" id="KW-0175">Coiled coil</keyword>
<organism evidence="4 5">
    <name type="scientific">Candidatus Wallbacteria bacterium HGW-Wallbacteria-1</name>
    <dbReference type="NCBI Taxonomy" id="2013854"/>
    <lineage>
        <taxon>Bacteria</taxon>
        <taxon>Candidatus Walliibacteriota</taxon>
    </lineage>
</organism>
<comment type="caution">
    <text evidence="4">The sequence shown here is derived from an EMBL/GenBank/DDBJ whole genome shotgun (WGS) entry which is preliminary data.</text>
</comment>
<dbReference type="InterPro" id="IPR050469">
    <property type="entry name" value="Diguanylate_Cyclase"/>
</dbReference>
<keyword evidence="2" id="KW-0812">Transmembrane</keyword>
<dbReference type="SMART" id="SM00065">
    <property type="entry name" value="GAF"/>
    <property type="match status" value="1"/>
</dbReference>
<keyword evidence="2" id="KW-0472">Membrane</keyword>
<feature type="domain" description="GGDEF" evidence="3">
    <location>
        <begin position="274"/>
        <end position="407"/>
    </location>
</feature>
<evidence type="ECO:0000313" key="5">
    <source>
        <dbReference type="Proteomes" id="UP000233256"/>
    </source>
</evidence>
<dbReference type="PROSITE" id="PS50887">
    <property type="entry name" value="GGDEF"/>
    <property type="match status" value="1"/>
</dbReference>
<dbReference type="Gene3D" id="3.30.70.270">
    <property type="match status" value="1"/>
</dbReference>
<dbReference type="Pfam" id="PF13185">
    <property type="entry name" value="GAF_2"/>
    <property type="match status" value="1"/>
</dbReference>
<feature type="coiled-coil region" evidence="1">
    <location>
        <begin position="25"/>
        <end position="73"/>
    </location>
</feature>
<dbReference type="InterPro" id="IPR029016">
    <property type="entry name" value="GAF-like_dom_sf"/>
</dbReference>
<proteinExistence type="predicted"/>
<protein>
    <recommendedName>
        <fullName evidence="3">GGDEF domain-containing protein</fullName>
    </recommendedName>
</protein>
<dbReference type="CDD" id="cd01949">
    <property type="entry name" value="GGDEF"/>
    <property type="match status" value="1"/>
</dbReference>
<dbReference type="AlphaFoldDB" id="A0A2N1PV77"/>
<dbReference type="Proteomes" id="UP000233256">
    <property type="component" value="Unassembled WGS sequence"/>
</dbReference>
<dbReference type="GO" id="GO:0052621">
    <property type="term" value="F:diguanylate cyclase activity"/>
    <property type="evidence" value="ECO:0007669"/>
    <property type="project" value="TreeGrafter"/>
</dbReference>
<dbReference type="FunFam" id="3.30.70.270:FF:000001">
    <property type="entry name" value="Diguanylate cyclase domain protein"/>
    <property type="match status" value="1"/>
</dbReference>
<dbReference type="InterPro" id="IPR029787">
    <property type="entry name" value="Nucleotide_cyclase"/>
</dbReference>
<dbReference type="SUPFAM" id="SSF55073">
    <property type="entry name" value="Nucleotide cyclase"/>
    <property type="match status" value="1"/>
</dbReference>
<reference evidence="4 5" key="1">
    <citation type="journal article" date="2017" name="ISME J.">
        <title>Potential for microbial H2 and metal transformations associated with novel bacteria and archaea in deep terrestrial subsurface sediments.</title>
        <authorList>
            <person name="Hernsdorf A.W."/>
            <person name="Amano Y."/>
            <person name="Miyakawa K."/>
            <person name="Ise K."/>
            <person name="Suzuki Y."/>
            <person name="Anantharaman K."/>
            <person name="Probst A."/>
            <person name="Burstein D."/>
            <person name="Thomas B.C."/>
            <person name="Banfield J.F."/>
        </authorList>
    </citation>
    <scope>NUCLEOTIDE SEQUENCE [LARGE SCALE GENOMIC DNA]</scope>
    <source>
        <strain evidence="4">HGW-Wallbacteria-1</strain>
    </source>
</reference>
<evidence type="ECO:0000259" key="3">
    <source>
        <dbReference type="PROSITE" id="PS50887"/>
    </source>
</evidence>
<gene>
    <name evidence="4" type="ORF">CVV64_02175</name>
</gene>
<dbReference type="InterPro" id="IPR000160">
    <property type="entry name" value="GGDEF_dom"/>
</dbReference>
<keyword evidence="2" id="KW-1133">Transmembrane helix</keyword>
<evidence type="ECO:0000256" key="1">
    <source>
        <dbReference type="SAM" id="Coils"/>
    </source>
</evidence>
<dbReference type="SUPFAM" id="SSF55781">
    <property type="entry name" value="GAF domain-like"/>
    <property type="match status" value="1"/>
</dbReference>
<dbReference type="NCBIfam" id="TIGR00254">
    <property type="entry name" value="GGDEF"/>
    <property type="match status" value="1"/>
</dbReference>
<name>A0A2N1PV77_9BACT</name>
<dbReference type="GO" id="GO:0005886">
    <property type="term" value="C:plasma membrane"/>
    <property type="evidence" value="ECO:0007669"/>
    <property type="project" value="TreeGrafter"/>
</dbReference>
<dbReference type="GO" id="GO:0043709">
    <property type="term" value="P:cell adhesion involved in single-species biofilm formation"/>
    <property type="evidence" value="ECO:0007669"/>
    <property type="project" value="TreeGrafter"/>
</dbReference>
<sequence length="409" mass="46407">MNTEMVKNIFIGISLLELVLLVFFLLRGRGERARLQGKIREVEEEDRRHREEMKNLRHEGSKLKKELETAKSQLMKFGSRMIILKNTADAMVSTFDRDQILDALMDTLEKNFDVSAGFFLAYDKSSETLKAEKGIGIEPEVLAGIVNRIDEGIVGRAMEDGNLISELDYELDYNLKETFQQSENPVILAIPLKRGEEKIGLIGVKEFSRRDFSETDARFLALMANFVTLALKNANLFLTVRMQSITDGLTKLYNHRYLQQFLRKELDRSRRYGAKCSVILTDIDHFKNFNDVYGHQAGDFVLAQTAAVVKRTIREVDLAARYGGEEFCVVFPEIEKDKAFIAAERVRKAIEAADYDWDGQILKVTTSIGVACFPEDAENETELVKKADAALYIAKETGRNKTVLSGDSE</sequence>